<evidence type="ECO:0000256" key="1">
    <source>
        <dbReference type="SAM" id="MobiDB-lite"/>
    </source>
</evidence>
<dbReference type="EMBL" id="JBHOMY010000023">
    <property type="protein sequence ID" value="MFC1456929.1"/>
    <property type="molecule type" value="Genomic_DNA"/>
</dbReference>
<protein>
    <submittedName>
        <fullName evidence="2">Uncharacterized protein</fullName>
    </submittedName>
</protein>
<dbReference type="Proteomes" id="UP001593940">
    <property type="component" value="Unassembled WGS sequence"/>
</dbReference>
<feature type="region of interest" description="Disordered" evidence="1">
    <location>
        <begin position="107"/>
        <end position="137"/>
    </location>
</feature>
<reference evidence="2 3" key="1">
    <citation type="submission" date="2024-09" db="EMBL/GenBank/DDBJ databases">
        <title>Nodulacao em especies de Leguminosae Basais da Amazonia e Caracterizacao dos Rizobios e Bacterias Associadas aos Nodulos.</title>
        <authorList>
            <person name="Jambeiro I.C.A."/>
            <person name="Lopes I.S."/>
            <person name="Aguiar E.R.G.R."/>
            <person name="Santos A.F.J."/>
            <person name="Dos Santos J.M.F."/>
            <person name="Gross E."/>
        </authorList>
    </citation>
    <scope>NUCLEOTIDE SEQUENCE [LARGE SCALE GENOMIC DNA]</scope>
    <source>
        <strain evidence="2 3">BRUESC1165</strain>
    </source>
</reference>
<name>A0ABV6Y6N5_9HYPH</name>
<feature type="compositionally biased region" description="Polar residues" evidence="1">
    <location>
        <begin position="111"/>
        <end position="120"/>
    </location>
</feature>
<gene>
    <name evidence="2" type="ORF">ACETIH_09395</name>
</gene>
<accession>A0ABV6Y6N5</accession>
<comment type="caution">
    <text evidence="2">The sequence shown here is derived from an EMBL/GenBank/DDBJ whole genome shotgun (WGS) entry which is preliminary data.</text>
</comment>
<organism evidence="2 3">
    <name type="scientific">Microvirga arabica</name>
    <dbReference type="NCBI Taxonomy" id="1128671"/>
    <lineage>
        <taxon>Bacteria</taxon>
        <taxon>Pseudomonadati</taxon>
        <taxon>Pseudomonadota</taxon>
        <taxon>Alphaproteobacteria</taxon>
        <taxon>Hyphomicrobiales</taxon>
        <taxon>Methylobacteriaceae</taxon>
        <taxon>Microvirga</taxon>
    </lineage>
</organism>
<evidence type="ECO:0000313" key="3">
    <source>
        <dbReference type="Proteomes" id="UP001593940"/>
    </source>
</evidence>
<sequence length="137" mass="14030">MAKKSKAKLPKTIAGVTVPKAVRTSGLLDELLNSQLGREILSEAIVAAAGAVASVLMKKRPSADQVAEAGETIVKTGAETASATKDLAQTAAGAVTEVVADAARQILPGSLTGSARSPTNARVRRVTHRGQQSDEES</sequence>
<proteinExistence type="predicted"/>
<dbReference type="RefSeq" id="WP_203275057.1">
    <property type="nucleotide sequence ID" value="NZ_JAFBID010000092.1"/>
</dbReference>
<evidence type="ECO:0000313" key="2">
    <source>
        <dbReference type="EMBL" id="MFC1456929.1"/>
    </source>
</evidence>
<keyword evidence="3" id="KW-1185">Reference proteome</keyword>